<gene>
    <name evidence="2" type="ORF">LsR_00262</name>
</gene>
<organism evidence="2 3">
    <name type="scientific">Ligilactobacillus salivarius str. Ren</name>
    <dbReference type="NCBI Taxonomy" id="1194971"/>
    <lineage>
        <taxon>Bacteria</taxon>
        <taxon>Bacillati</taxon>
        <taxon>Bacillota</taxon>
        <taxon>Bacilli</taxon>
        <taxon>Lactobacillales</taxon>
        <taxon>Lactobacillaceae</taxon>
        <taxon>Ligilactobacillus</taxon>
    </lineage>
</organism>
<evidence type="ECO:0000259" key="1">
    <source>
        <dbReference type="Pfam" id="PF12728"/>
    </source>
</evidence>
<dbReference type="AlphaFoldDB" id="A0A0F7PSG1"/>
<evidence type="ECO:0000313" key="2">
    <source>
        <dbReference type="EMBL" id="AKI03813.1"/>
    </source>
</evidence>
<dbReference type="Proteomes" id="UP000035027">
    <property type="component" value="Chromosome"/>
</dbReference>
<proteinExistence type="predicted"/>
<dbReference type="InterPro" id="IPR009061">
    <property type="entry name" value="DNA-bd_dom_put_sf"/>
</dbReference>
<sequence length="88" mass="10364">MIVTATYEHKLSDTDIDRIAERVVRKLKQDENQNKLLNITESAKYCGVSKETFWRWRKRYKNLQNIAITAGGVVQFRAEDLDKFLESK</sequence>
<name>A0A0F7PSG1_9LACO</name>
<reference evidence="2 3" key="1">
    <citation type="submission" date="2015-05" db="EMBL/GenBank/DDBJ databases">
        <title>Complete genome sequence of Lactobacillus salivarius Ren, a probiotic strain with antitumor activity.</title>
        <authorList>
            <person name="Sun E."/>
            <person name="Zhao L."/>
            <person name="Liu S."/>
            <person name="Zhang M."/>
            <person name="Guo H."/>
            <person name="Ren F."/>
        </authorList>
    </citation>
    <scope>NUCLEOTIDE SEQUENCE [LARGE SCALE GENOMIC DNA]</scope>
    <source>
        <strain evidence="2 3">Ren</strain>
    </source>
</reference>
<dbReference type="Pfam" id="PF12728">
    <property type="entry name" value="HTH_17"/>
    <property type="match status" value="1"/>
</dbReference>
<dbReference type="RefSeq" id="WP_003703566.1">
    <property type="nucleotide sequence ID" value="NZ_CP011403.1"/>
</dbReference>
<accession>A0A0F7PSG1</accession>
<evidence type="ECO:0000313" key="3">
    <source>
        <dbReference type="Proteomes" id="UP000035027"/>
    </source>
</evidence>
<dbReference type="SUPFAM" id="SSF46955">
    <property type="entry name" value="Putative DNA-binding domain"/>
    <property type="match status" value="1"/>
</dbReference>
<dbReference type="Gene3D" id="1.10.10.60">
    <property type="entry name" value="Homeodomain-like"/>
    <property type="match status" value="1"/>
</dbReference>
<dbReference type="PATRIC" id="fig|1194971.3.peg.260"/>
<dbReference type="EMBL" id="CP011403">
    <property type="protein sequence ID" value="AKI03813.1"/>
    <property type="molecule type" value="Genomic_DNA"/>
</dbReference>
<dbReference type="InterPro" id="IPR041657">
    <property type="entry name" value="HTH_17"/>
</dbReference>
<feature type="domain" description="Helix-turn-helix" evidence="1">
    <location>
        <begin position="36"/>
        <end position="87"/>
    </location>
</feature>
<protein>
    <recommendedName>
        <fullName evidence="1">Helix-turn-helix domain-containing protein</fullName>
    </recommendedName>
</protein>